<feature type="non-terminal residue" evidence="6">
    <location>
        <position position="1"/>
    </location>
</feature>
<dbReference type="PANTHER" id="PTHR10961:SF10">
    <property type="entry name" value="FAD DEPENDENT OXIDOREDUCTASE DOMAIN-CONTAINING PROTEIN"/>
    <property type="match status" value="1"/>
</dbReference>
<evidence type="ECO:0000313" key="6">
    <source>
        <dbReference type="EMBL" id="SVB60387.1"/>
    </source>
</evidence>
<dbReference type="Gene3D" id="3.50.50.60">
    <property type="entry name" value="FAD/NAD(P)-binding domain"/>
    <property type="match status" value="1"/>
</dbReference>
<dbReference type="GO" id="GO:0050660">
    <property type="term" value="F:flavin adenine dinucleotide binding"/>
    <property type="evidence" value="ECO:0007669"/>
    <property type="project" value="InterPro"/>
</dbReference>
<comment type="cofactor">
    <cofactor evidence="1">
        <name>FAD</name>
        <dbReference type="ChEBI" id="CHEBI:57692"/>
    </cofactor>
</comment>
<keyword evidence="4" id="KW-0560">Oxidoreductase</keyword>
<keyword evidence="3" id="KW-0274">FAD</keyword>
<gene>
    <name evidence="6" type="ORF">METZ01_LOCUS213241</name>
</gene>
<feature type="domain" description="FAD dependent oxidoreductase" evidence="5">
    <location>
        <begin position="33"/>
        <end position="338"/>
    </location>
</feature>
<keyword evidence="2" id="KW-0285">Flavoprotein</keyword>
<protein>
    <recommendedName>
        <fullName evidence="5">FAD dependent oxidoreductase domain-containing protein</fullName>
    </recommendedName>
</protein>
<dbReference type="Pfam" id="PF01266">
    <property type="entry name" value="DAO"/>
    <property type="match status" value="1"/>
</dbReference>
<reference evidence="6" key="1">
    <citation type="submission" date="2018-05" db="EMBL/GenBank/DDBJ databases">
        <authorList>
            <person name="Lanie J.A."/>
            <person name="Ng W.-L."/>
            <person name="Kazmierczak K.M."/>
            <person name="Andrzejewski T.M."/>
            <person name="Davidsen T.M."/>
            <person name="Wayne K.J."/>
            <person name="Tettelin H."/>
            <person name="Glass J.I."/>
            <person name="Rusch D."/>
            <person name="Podicherti R."/>
            <person name="Tsui H.-C.T."/>
            <person name="Winkler M.E."/>
        </authorList>
    </citation>
    <scope>NUCLEOTIDE SEQUENCE</scope>
</reference>
<dbReference type="PANTHER" id="PTHR10961">
    <property type="entry name" value="PEROXISOMAL SARCOSINE OXIDASE"/>
    <property type="match status" value="1"/>
</dbReference>
<dbReference type="GO" id="GO:0008115">
    <property type="term" value="F:sarcosine oxidase activity"/>
    <property type="evidence" value="ECO:0007669"/>
    <property type="project" value="TreeGrafter"/>
</dbReference>
<dbReference type="InterPro" id="IPR036188">
    <property type="entry name" value="FAD/NAD-bd_sf"/>
</dbReference>
<dbReference type="Gene3D" id="3.30.9.10">
    <property type="entry name" value="D-Amino Acid Oxidase, subunit A, domain 2"/>
    <property type="match status" value="1"/>
</dbReference>
<dbReference type="InterPro" id="IPR006076">
    <property type="entry name" value="FAD-dep_OxRdtase"/>
</dbReference>
<dbReference type="AlphaFoldDB" id="A0A382FE44"/>
<evidence type="ECO:0000256" key="1">
    <source>
        <dbReference type="ARBA" id="ARBA00001974"/>
    </source>
</evidence>
<evidence type="ECO:0000256" key="2">
    <source>
        <dbReference type="ARBA" id="ARBA00022630"/>
    </source>
</evidence>
<proteinExistence type="predicted"/>
<organism evidence="6">
    <name type="scientific">marine metagenome</name>
    <dbReference type="NCBI Taxonomy" id="408172"/>
    <lineage>
        <taxon>unclassified sequences</taxon>
        <taxon>metagenomes</taxon>
        <taxon>ecological metagenomes</taxon>
    </lineage>
</organism>
<accession>A0A382FE44</accession>
<dbReference type="EMBL" id="UINC01049069">
    <property type="protein sequence ID" value="SVB60387.1"/>
    <property type="molecule type" value="Genomic_DNA"/>
</dbReference>
<evidence type="ECO:0000259" key="5">
    <source>
        <dbReference type="Pfam" id="PF01266"/>
    </source>
</evidence>
<sequence length="374" mass="39756">PDPVDPAHHPGPFGAHYDVTRLSRTVQAGAVEGELAQRALASTASIEEFADRPVFTGPGHLFVSRPEDDEGMGEAVRSLPDGHGVEVLDGPALAGRYPAMRFQPGMVGYQEFGSGACLDPRALVAAQLTAAKAAGAHVVACSAVGMSTDATCTVTLDDGTRIESRRVLLATGAFTNGSGLLERPLGMRMKSEMVLLAELAAGEAERLADLPPTHYAINDARVADVYMAPPTTYPDGSVLLKWGANTIHDRWVEEPADIANWYRNGDSDAAIPTVRPSMEDTFPGLEVLGWQTQRCVVAYTGHGMPYIDALVPGKVYLAIGGNGRSAKWADPLGALAASLVEAGEWVDPLPADRFRKLYAGEVVEWAGRELLTAR</sequence>
<dbReference type="InterPro" id="IPR045170">
    <property type="entry name" value="MTOX"/>
</dbReference>
<dbReference type="SUPFAM" id="SSF51905">
    <property type="entry name" value="FAD/NAD(P)-binding domain"/>
    <property type="match status" value="1"/>
</dbReference>
<name>A0A382FE44_9ZZZZ</name>
<evidence type="ECO:0000256" key="3">
    <source>
        <dbReference type="ARBA" id="ARBA00022827"/>
    </source>
</evidence>
<evidence type="ECO:0000256" key="4">
    <source>
        <dbReference type="ARBA" id="ARBA00023002"/>
    </source>
</evidence>